<feature type="compositionally biased region" description="Basic residues" evidence="1">
    <location>
        <begin position="1"/>
        <end position="10"/>
    </location>
</feature>
<dbReference type="Proteomes" id="UP000823775">
    <property type="component" value="Unassembled WGS sequence"/>
</dbReference>
<accession>A0ABS8VH58</accession>
<gene>
    <name evidence="2" type="ORF">HAX54_034498</name>
</gene>
<feature type="region of interest" description="Disordered" evidence="1">
    <location>
        <begin position="1"/>
        <end position="126"/>
    </location>
</feature>
<organism evidence="2 3">
    <name type="scientific">Datura stramonium</name>
    <name type="common">Jimsonweed</name>
    <name type="synonym">Common thornapple</name>
    <dbReference type="NCBI Taxonomy" id="4076"/>
    <lineage>
        <taxon>Eukaryota</taxon>
        <taxon>Viridiplantae</taxon>
        <taxon>Streptophyta</taxon>
        <taxon>Embryophyta</taxon>
        <taxon>Tracheophyta</taxon>
        <taxon>Spermatophyta</taxon>
        <taxon>Magnoliopsida</taxon>
        <taxon>eudicotyledons</taxon>
        <taxon>Gunneridae</taxon>
        <taxon>Pentapetalae</taxon>
        <taxon>asterids</taxon>
        <taxon>lamiids</taxon>
        <taxon>Solanales</taxon>
        <taxon>Solanaceae</taxon>
        <taxon>Solanoideae</taxon>
        <taxon>Datureae</taxon>
        <taxon>Datura</taxon>
    </lineage>
</organism>
<keyword evidence="3" id="KW-1185">Reference proteome</keyword>
<dbReference type="EMBL" id="JACEIK010004455">
    <property type="protein sequence ID" value="MCD9645505.1"/>
    <property type="molecule type" value="Genomic_DNA"/>
</dbReference>
<proteinExistence type="predicted"/>
<comment type="caution">
    <text evidence="2">The sequence shown here is derived from an EMBL/GenBank/DDBJ whole genome shotgun (WGS) entry which is preliminary data.</text>
</comment>
<reference evidence="2 3" key="1">
    <citation type="journal article" date="2021" name="BMC Genomics">
        <title>Datura genome reveals duplications of psychoactive alkaloid biosynthetic genes and high mutation rate following tissue culture.</title>
        <authorList>
            <person name="Rajewski A."/>
            <person name="Carter-House D."/>
            <person name="Stajich J."/>
            <person name="Litt A."/>
        </authorList>
    </citation>
    <scope>NUCLEOTIDE SEQUENCE [LARGE SCALE GENOMIC DNA]</scope>
    <source>
        <strain evidence="2">AR-01</strain>
    </source>
</reference>
<name>A0ABS8VH58_DATST</name>
<protein>
    <submittedName>
        <fullName evidence="2">Uncharacterized protein</fullName>
    </submittedName>
</protein>
<evidence type="ECO:0000313" key="2">
    <source>
        <dbReference type="EMBL" id="MCD9645505.1"/>
    </source>
</evidence>
<feature type="compositionally biased region" description="Polar residues" evidence="1">
    <location>
        <begin position="11"/>
        <end position="60"/>
    </location>
</feature>
<sequence length="160" mass="17376">MAGKRGRGQPRKQSINATSLLNFTLSGSKNRSSVVTQGQAEDENSATIRRPSTGQPSGSPDPQLRPTGFSPQLNLSIPQGHDANPKAQNEPKRKKVMKQVWQPKEANPNGEGVQGAISSIETKESPKVGVLEQQEVPWHVVKRYSINVTPTRSACVETLL</sequence>
<evidence type="ECO:0000256" key="1">
    <source>
        <dbReference type="SAM" id="MobiDB-lite"/>
    </source>
</evidence>
<evidence type="ECO:0000313" key="3">
    <source>
        <dbReference type="Proteomes" id="UP000823775"/>
    </source>
</evidence>